<dbReference type="InterPro" id="IPR001412">
    <property type="entry name" value="aa-tRNA-synth_I_CS"/>
</dbReference>
<dbReference type="Gene3D" id="3.10.290.10">
    <property type="entry name" value="RNA-binding S4 domain"/>
    <property type="match status" value="1"/>
</dbReference>
<evidence type="ECO:0000256" key="5">
    <source>
        <dbReference type="ARBA" id="ARBA00022840"/>
    </source>
</evidence>
<dbReference type="PRINTS" id="PR01040">
    <property type="entry name" value="TRNASYNTHTYR"/>
</dbReference>
<dbReference type="InterPro" id="IPR054608">
    <property type="entry name" value="SYY-like_C"/>
</dbReference>
<dbReference type="Gene3D" id="1.10.240.10">
    <property type="entry name" value="Tyrosyl-Transfer RNA Synthetase"/>
    <property type="match status" value="1"/>
</dbReference>
<accession>A0A255EIH3</accession>
<dbReference type="AlphaFoldDB" id="A0A255EIH3"/>
<dbReference type="Pfam" id="PF22421">
    <property type="entry name" value="SYY_C-terminal"/>
    <property type="match status" value="1"/>
</dbReference>
<dbReference type="OrthoDB" id="9804243at2"/>
<keyword evidence="8 11" id="KW-0030">Aminoacyl-tRNA synthetase</keyword>
<dbReference type="EMBL" id="NMVJ01000006">
    <property type="protein sequence ID" value="OYN91314.1"/>
    <property type="molecule type" value="Genomic_DNA"/>
</dbReference>
<evidence type="ECO:0000256" key="10">
    <source>
        <dbReference type="ARBA" id="ARBA00060965"/>
    </source>
</evidence>
<protein>
    <recommendedName>
        <fullName evidence="11">Tyrosine--tRNA ligase</fullName>
        <ecNumber evidence="11">6.1.1.1</ecNumber>
    </recommendedName>
    <alternativeName>
        <fullName evidence="11">Tyrosyl-tRNA synthetase</fullName>
        <shortName evidence="11">TyrRS</shortName>
    </alternativeName>
</protein>
<comment type="caution">
    <text evidence="13">The sequence shown here is derived from an EMBL/GenBank/DDBJ whole genome shotgun (WGS) entry which is preliminary data.</text>
</comment>
<dbReference type="PROSITE" id="PS00178">
    <property type="entry name" value="AA_TRNA_LIGASE_I"/>
    <property type="match status" value="1"/>
</dbReference>
<dbReference type="HAMAP" id="MF_02006">
    <property type="entry name" value="Tyr_tRNA_synth_type1"/>
    <property type="match status" value="1"/>
</dbReference>
<keyword evidence="4 11" id="KW-0547">Nucleotide-binding</keyword>
<evidence type="ECO:0000313" key="13">
    <source>
        <dbReference type="EMBL" id="OYN91314.1"/>
    </source>
</evidence>
<keyword evidence="14" id="KW-1185">Reference proteome</keyword>
<evidence type="ECO:0000256" key="1">
    <source>
        <dbReference type="ARBA" id="ARBA00004496"/>
    </source>
</evidence>
<dbReference type="FunFam" id="1.10.240.10:FF:000001">
    <property type="entry name" value="Tyrosine--tRNA ligase"/>
    <property type="match status" value="1"/>
</dbReference>
<dbReference type="InterPro" id="IPR024107">
    <property type="entry name" value="Tyr-tRNA-ligase_bac_1"/>
</dbReference>
<keyword evidence="5 11" id="KW-0067">ATP-binding</keyword>
<dbReference type="InterPro" id="IPR024088">
    <property type="entry name" value="Tyr-tRNA-ligase_bac-type"/>
</dbReference>
<dbReference type="GO" id="GO:0005524">
    <property type="term" value="F:ATP binding"/>
    <property type="evidence" value="ECO:0007669"/>
    <property type="project" value="UniProtKB-UniRule"/>
</dbReference>
<name>A0A255EIH3_9ACTN</name>
<feature type="binding site" evidence="11">
    <location>
        <position position="35"/>
    </location>
    <ligand>
        <name>L-tyrosine</name>
        <dbReference type="ChEBI" id="CHEBI:58315"/>
    </ligand>
</feature>
<keyword evidence="2 11" id="KW-0963">Cytoplasm</keyword>
<dbReference type="RefSeq" id="WP_094453920.1">
    <property type="nucleotide sequence ID" value="NZ_NMVJ01000006.1"/>
</dbReference>
<sequence length="423" mass="46338">MNGVLDELKWSGLLAQSTDEEALSAHLDSGPVTFYVGFDPTAPSIHMGNLVQLIVARKLQAAGHRPLLLVGGSTGLIGDPKEGGERTINTREVVAEWVEKIRSQVSRFVEMDGPAGAQLVNNLDWTAEINVIDFLRDTGKHFPVNRMLARDVVAKRLESGISYTEFSYVLLQALDYRELFRRHGCTLQTGGSDQWGNITAGVELIRRSEGERVHALSTPLLTKADGTKFGKTEQGTVWLDPERTSPYAFHQFFLNVEDVKVIEYLKVFGNRSREEVTELDRANQEEPFKRAAHRALADDVTDLVHGREEREAATQAAAAIFGREELSTLPESMLSAVAKEVGGGVLDAGADLPTPVDLLPAGGVVDSKGAARRAVKEGGAYLNNTKVEPDRGEDPIGPEDLLHGRFVVVRRGRKTVGVVELRR</sequence>
<comment type="subcellular location">
    <subcellularLocation>
        <location evidence="1 11">Cytoplasm</location>
    </subcellularLocation>
</comment>
<dbReference type="GO" id="GO:0004831">
    <property type="term" value="F:tyrosine-tRNA ligase activity"/>
    <property type="evidence" value="ECO:0007669"/>
    <property type="project" value="UniProtKB-UniRule"/>
</dbReference>
<keyword evidence="3 11" id="KW-0436">Ligase</keyword>
<evidence type="ECO:0000256" key="7">
    <source>
        <dbReference type="ARBA" id="ARBA00022917"/>
    </source>
</evidence>
<evidence type="ECO:0000256" key="6">
    <source>
        <dbReference type="ARBA" id="ARBA00022884"/>
    </source>
</evidence>
<dbReference type="PANTHER" id="PTHR11766:SF0">
    <property type="entry name" value="TYROSINE--TRNA LIGASE, MITOCHONDRIAL"/>
    <property type="match status" value="1"/>
</dbReference>
<comment type="caution">
    <text evidence="11">Lacks conserved residue(s) required for the propagation of feature annotation.</text>
</comment>
<dbReference type="EC" id="6.1.1.1" evidence="11"/>
<dbReference type="GO" id="GO:0003723">
    <property type="term" value="F:RNA binding"/>
    <property type="evidence" value="ECO:0007669"/>
    <property type="project" value="UniProtKB-KW"/>
</dbReference>
<dbReference type="SUPFAM" id="SSF52374">
    <property type="entry name" value="Nucleotidylyl transferase"/>
    <property type="match status" value="1"/>
</dbReference>
<dbReference type="GO" id="GO:0006437">
    <property type="term" value="P:tyrosyl-tRNA aminoacylation"/>
    <property type="evidence" value="ECO:0007669"/>
    <property type="project" value="UniProtKB-UniRule"/>
</dbReference>
<comment type="catalytic activity">
    <reaction evidence="9 11">
        <text>tRNA(Tyr) + L-tyrosine + ATP = L-tyrosyl-tRNA(Tyr) + AMP + diphosphate + H(+)</text>
        <dbReference type="Rhea" id="RHEA:10220"/>
        <dbReference type="Rhea" id="RHEA-COMP:9706"/>
        <dbReference type="Rhea" id="RHEA-COMP:9707"/>
        <dbReference type="ChEBI" id="CHEBI:15378"/>
        <dbReference type="ChEBI" id="CHEBI:30616"/>
        <dbReference type="ChEBI" id="CHEBI:33019"/>
        <dbReference type="ChEBI" id="CHEBI:58315"/>
        <dbReference type="ChEBI" id="CHEBI:78442"/>
        <dbReference type="ChEBI" id="CHEBI:78536"/>
        <dbReference type="ChEBI" id="CHEBI:456215"/>
        <dbReference type="EC" id="6.1.1.1"/>
    </reaction>
</comment>
<feature type="binding site" evidence="11">
    <location>
        <position position="172"/>
    </location>
    <ligand>
        <name>L-tyrosine</name>
        <dbReference type="ChEBI" id="CHEBI:58315"/>
    </ligand>
</feature>
<proteinExistence type="inferred from homology"/>
<dbReference type="NCBIfam" id="TIGR00234">
    <property type="entry name" value="tyrS"/>
    <property type="match status" value="1"/>
</dbReference>
<dbReference type="InterPro" id="IPR002307">
    <property type="entry name" value="Tyr-tRNA-ligase"/>
</dbReference>
<comment type="subunit">
    <text evidence="11">Homodimer.</text>
</comment>
<feature type="short sequence motif" description="'KMSKS' region" evidence="11">
    <location>
        <begin position="228"/>
        <end position="232"/>
    </location>
</feature>
<keyword evidence="7 11" id="KW-0648">Protein biosynthesis</keyword>
<feature type="binding site" evidence="11">
    <location>
        <position position="231"/>
    </location>
    <ligand>
        <name>ATP</name>
        <dbReference type="ChEBI" id="CHEBI:30616"/>
    </ligand>
</feature>
<dbReference type="Pfam" id="PF00579">
    <property type="entry name" value="tRNA-synt_1b"/>
    <property type="match status" value="1"/>
</dbReference>
<evidence type="ECO:0000259" key="12">
    <source>
        <dbReference type="Pfam" id="PF22421"/>
    </source>
</evidence>
<reference evidence="13 14" key="1">
    <citation type="submission" date="2017-07" db="EMBL/GenBank/DDBJ databases">
        <title>Draft whole genome sequences of clinical Proprionibacteriaceae strains.</title>
        <authorList>
            <person name="Bernier A.-M."/>
            <person name="Bernard K."/>
            <person name="Domingo M.-C."/>
        </authorList>
    </citation>
    <scope>NUCLEOTIDE SEQUENCE [LARGE SCALE GENOMIC DNA]</scope>
    <source>
        <strain evidence="13 14">NML 150081</strain>
    </source>
</reference>
<organism evidence="13 14">
    <name type="scientific">Parenemella sanctibonifatiensis</name>
    <dbReference type="NCBI Taxonomy" id="2016505"/>
    <lineage>
        <taxon>Bacteria</taxon>
        <taxon>Bacillati</taxon>
        <taxon>Actinomycetota</taxon>
        <taxon>Actinomycetes</taxon>
        <taxon>Propionibacteriales</taxon>
        <taxon>Propionibacteriaceae</taxon>
        <taxon>Parenemella</taxon>
    </lineage>
</organism>
<dbReference type="CDD" id="cd00805">
    <property type="entry name" value="TyrRS_core"/>
    <property type="match status" value="1"/>
</dbReference>
<evidence type="ECO:0000256" key="9">
    <source>
        <dbReference type="ARBA" id="ARBA00048248"/>
    </source>
</evidence>
<dbReference type="Proteomes" id="UP000216300">
    <property type="component" value="Unassembled WGS sequence"/>
</dbReference>
<dbReference type="GO" id="GO:0042803">
    <property type="term" value="F:protein homodimerization activity"/>
    <property type="evidence" value="ECO:0007669"/>
    <property type="project" value="UniProtKB-ARBA"/>
</dbReference>
<dbReference type="Gene3D" id="3.40.50.620">
    <property type="entry name" value="HUPs"/>
    <property type="match status" value="1"/>
</dbReference>
<evidence type="ECO:0000256" key="3">
    <source>
        <dbReference type="ARBA" id="ARBA00022598"/>
    </source>
</evidence>
<dbReference type="PANTHER" id="PTHR11766">
    <property type="entry name" value="TYROSYL-TRNA SYNTHETASE"/>
    <property type="match status" value="1"/>
</dbReference>
<dbReference type="InterPro" id="IPR002305">
    <property type="entry name" value="aa-tRNA-synth_Ic"/>
</dbReference>
<comment type="similarity">
    <text evidence="10 11">Belongs to the class-I aminoacyl-tRNA synthetase family. TyrS type 1 subfamily.</text>
</comment>
<keyword evidence="6" id="KW-0694">RNA-binding</keyword>
<dbReference type="SUPFAM" id="SSF55174">
    <property type="entry name" value="Alpha-L RNA-binding motif"/>
    <property type="match status" value="1"/>
</dbReference>
<comment type="function">
    <text evidence="11">Catalyzes the attachment of tyrosine to tRNA(Tyr) in a two-step reaction: tyrosine is first activated by ATP to form Tyr-AMP and then transferred to the acceptor end of tRNA(Tyr).</text>
</comment>
<evidence type="ECO:0000313" key="14">
    <source>
        <dbReference type="Proteomes" id="UP000216300"/>
    </source>
</evidence>
<evidence type="ECO:0000256" key="2">
    <source>
        <dbReference type="ARBA" id="ARBA00022490"/>
    </source>
</evidence>
<dbReference type="FunFam" id="3.40.50.620:FF:000008">
    <property type="entry name" value="Tyrosine--tRNA ligase"/>
    <property type="match status" value="1"/>
</dbReference>
<dbReference type="GO" id="GO:0005829">
    <property type="term" value="C:cytosol"/>
    <property type="evidence" value="ECO:0007669"/>
    <property type="project" value="TreeGrafter"/>
</dbReference>
<evidence type="ECO:0000256" key="4">
    <source>
        <dbReference type="ARBA" id="ARBA00022741"/>
    </source>
</evidence>
<dbReference type="InterPro" id="IPR014729">
    <property type="entry name" value="Rossmann-like_a/b/a_fold"/>
</dbReference>
<feature type="domain" description="Tyrosine--tRNA ligase SYY-like C-terminal" evidence="12">
    <location>
        <begin position="356"/>
        <end position="415"/>
    </location>
</feature>
<dbReference type="InterPro" id="IPR036986">
    <property type="entry name" value="S4_RNA-bd_sf"/>
</dbReference>
<evidence type="ECO:0000256" key="8">
    <source>
        <dbReference type="ARBA" id="ARBA00023146"/>
    </source>
</evidence>
<feature type="binding site" evidence="11">
    <location>
        <position position="168"/>
    </location>
    <ligand>
        <name>L-tyrosine</name>
        <dbReference type="ChEBI" id="CHEBI:58315"/>
    </ligand>
</feature>
<gene>
    <name evidence="11" type="primary">tyrS</name>
    <name evidence="13" type="ORF">CGZ91_07720</name>
</gene>
<evidence type="ECO:0000256" key="11">
    <source>
        <dbReference type="HAMAP-Rule" id="MF_02006"/>
    </source>
</evidence>